<dbReference type="AlphaFoldDB" id="A0A1Y2LTX2"/>
<accession>A0A1Y2LTX2</accession>
<name>A0A1Y2LTX2_EPING</name>
<feature type="chain" id="PRO_5012688940" evidence="2">
    <location>
        <begin position="22"/>
        <end position="130"/>
    </location>
</feature>
<dbReference type="InParanoid" id="A0A1Y2LTX2"/>
<evidence type="ECO:0000313" key="4">
    <source>
        <dbReference type="Proteomes" id="UP000193240"/>
    </source>
</evidence>
<proteinExistence type="predicted"/>
<dbReference type="EMBL" id="KZ107848">
    <property type="protein sequence ID" value="OSS47374.1"/>
    <property type="molecule type" value="Genomic_DNA"/>
</dbReference>
<evidence type="ECO:0000313" key="3">
    <source>
        <dbReference type="EMBL" id="OSS47374.1"/>
    </source>
</evidence>
<keyword evidence="2" id="KW-0732">Signal</keyword>
<sequence length="130" mass="14709">MHPALLISLVLLLNFLSFLAGRNFEENKQDDQKMQLRIQMDKVKTEITTKDAQIEELRKELEAKEVDIAESRKENLSTAPTRHVSLIPSSPTESDESRIVSEVASGKESMATGNDKENVNTRNRGIKKRT</sequence>
<gene>
    <name evidence="3" type="ORF">B5807_07558</name>
</gene>
<evidence type="ECO:0000256" key="1">
    <source>
        <dbReference type="SAM" id="MobiDB-lite"/>
    </source>
</evidence>
<organism evidence="3 4">
    <name type="scientific">Epicoccum nigrum</name>
    <name type="common">Soil fungus</name>
    <name type="synonym">Epicoccum purpurascens</name>
    <dbReference type="NCBI Taxonomy" id="105696"/>
    <lineage>
        <taxon>Eukaryota</taxon>
        <taxon>Fungi</taxon>
        <taxon>Dikarya</taxon>
        <taxon>Ascomycota</taxon>
        <taxon>Pezizomycotina</taxon>
        <taxon>Dothideomycetes</taxon>
        <taxon>Pleosporomycetidae</taxon>
        <taxon>Pleosporales</taxon>
        <taxon>Pleosporineae</taxon>
        <taxon>Didymellaceae</taxon>
        <taxon>Epicoccum</taxon>
    </lineage>
</organism>
<protein>
    <submittedName>
        <fullName evidence="3">Uncharacterized protein</fullName>
    </submittedName>
</protein>
<dbReference type="Proteomes" id="UP000193240">
    <property type="component" value="Unassembled WGS sequence"/>
</dbReference>
<feature type="region of interest" description="Disordered" evidence="1">
    <location>
        <begin position="72"/>
        <end position="130"/>
    </location>
</feature>
<evidence type="ECO:0000256" key="2">
    <source>
        <dbReference type="SAM" id="SignalP"/>
    </source>
</evidence>
<feature type="signal peptide" evidence="2">
    <location>
        <begin position="1"/>
        <end position="21"/>
    </location>
</feature>
<reference evidence="3 4" key="1">
    <citation type="journal article" date="2017" name="Genome Announc.">
        <title>Genome sequence of the saprophytic ascomycete Epicoccum nigrum ICMP 19927 strain isolated from New Zealand.</title>
        <authorList>
            <person name="Fokin M."/>
            <person name="Fleetwood D."/>
            <person name="Weir B.S."/>
            <person name="Villas-Boas S.G."/>
        </authorList>
    </citation>
    <scope>NUCLEOTIDE SEQUENCE [LARGE SCALE GENOMIC DNA]</scope>
    <source>
        <strain evidence="3 4">ICMP 19927</strain>
    </source>
</reference>
<keyword evidence="4" id="KW-1185">Reference proteome</keyword>